<accession>A0ABP0GA84</accession>
<keyword evidence="1" id="KW-0472">Membrane</keyword>
<keyword evidence="1" id="KW-0812">Transmembrane</keyword>
<comment type="caution">
    <text evidence="2">The sequence shown here is derived from an EMBL/GenBank/DDBJ whole genome shotgun (WGS) entry which is preliminary data.</text>
</comment>
<protein>
    <submittedName>
        <fullName evidence="2">Uncharacterized protein</fullName>
    </submittedName>
</protein>
<dbReference type="EMBL" id="CAWYQH010000108">
    <property type="protein sequence ID" value="CAK8688719.1"/>
    <property type="molecule type" value="Genomic_DNA"/>
</dbReference>
<feature type="transmembrane region" description="Helical" evidence="1">
    <location>
        <begin position="53"/>
        <end position="73"/>
    </location>
</feature>
<keyword evidence="3" id="KW-1185">Reference proteome</keyword>
<gene>
    <name evidence="2" type="ORF">CVLEPA_LOCUS20703</name>
</gene>
<evidence type="ECO:0000313" key="3">
    <source>
        <dbReference type="Proteomes" id="UP001642483"/>
    </source>
</evidence>
<name>A0ABP0GA84_CLALP</name>
<evidence type="ECO:0000256" key="1">
    <source>
        <dbReference type="SAM" id="Phobius"/>
    </source>
</evidence>
<organism evidence="2 3">
    <name type="scientific">Clavelina lepadiformis</name>
    <name type="common">Light-bulb sea squirt</name>
    <name type="synonym">Ascidia lepadiformis</name>
    <dbReference type="NCBI Taxonomy" id="159417"/>
    <lineage>
        <taxon>Eukaryota</taxon>
        <taxon>Metazoa</taxon>
        <taxon>Chordata</taxon>
        <taxon>Tunicata</taxon>
        <taxon>Ascidiacea</taxon>
        <taxon>Aplousobranchia</taxon>
        <taxon>Clavelinidae</taxon>
        <taxon>Clavelina</taxon>
    </lineage>
</organism>
<dbReference type="Proteomes" id="UP001642483">
    <property type="component" value="Unassembled WGS sequence"/>
</dbReference>
<keyword evidence="1" id="KW-1133">Transmembrane helix</keyword>
<reference evidence="2 3" key="1">
    <citation type="submission" date="2024-02" db="EMBL/GenBank/DDBJ databases">
        <authorList>
            <person name="Daric V."/>
            <person name="Darras S."/>
        </authorList>
    </citation>
    <scope>NUCLEOTIDE SEQUENCE [LARGE SCALE GENOMIC DNA]</scope>
</reference>
<evidence type="ECO:0000313" key="2">
    <source>
        <dbReference type="EMBL" id="CAK8688719.1"/>
    </source>
</evidence>
<proteinExistence type="predicted"/>
<sequence length="95" mass="10932">MNLFNVLFIKSVICLIWCTTEVIATTDFTTTAAGYNETTPGHNATKANDSWKIVIITVCILVTMIVIFVMLYLTFCPRHRRRRVNNIFNNIFVEN</sequence>